<comment type="caution">
    <text evidence="2">The sequence shown here is derived from an EMBL/GenBank/DDBJ whole genome shotgun (WGS) entry which is preliminary data.</text>
</comment>
<evidence type="ECO:0000313" key="3">
    <source>
        <dbReference type="Proteomes" id="UP001291912"/>
    </source>
</evidence>
<evidence type="ECO:0000256" key="1">
    <source>
        <dbReference type="ARBA" id="ARBA00023172"/>
    </source>
</evidence>
<sequence>MLLSDVRPADLEAYQAYLFTHVRSPWQRHVLRRTVAYFWRYRFVLGTRALRFDPRLLPYWDAEPYPGKRGENATARIPESVHGPLLVWAMRFVDDFSDDILRGTETWRERRDAVHRREPIAWGTAPDKIRRYLDGAKMTGRPLPGRGGDVNLAAIARAIGCQRTALLPFAQEIKALAESLGVSDYAALDIEITGLLDGAPWTEGFRLEPTEPDSISSMAQLLQTACYIVIAFLSGMRDAEIKHLQVGAAEAVLDSQGSVVRWRAHSLAFKGEASAEGVPAAWIVGEPAARAIGVLERLRGSSGSTTPWLFAPVRTGPGAGSGGRGGNEALTVSGTILSLNRFIPWVQRYCRERGREDAIPDYNGRVWRLSTRQFRRTLAWYIARRPGGSIAGAIAYRHHTIQMFEGYAGTSDSGFRAEVEAEQALARGEHLLAMIERNDHFQLGGPAANEAYVRLRDMGAEQTFAGTVQTDPRRFVRLLNARGPEVYPGRYVTCVFDHAKAQCHASANGPDLPSCQPLTCQNVALSQDNVDVWQTEVAQIDADLAHRPALPPLLVDRLEKRRAQIRRLFEGNQDVSTS</sequence>
<evidence type="ECO:0008006" key="4">
    <source>
        <dbReference type="Google" id="ProtNLM"/>
    </source>
</evidence>
<proteinExistence type="predicted"/>
<accession>A0ABU5N7T7</accession>
<dbReference type="InterPro" id="IPR011010">
    <property type="entry name" value="DNA_brk_join_enz"/>
</dbReference>
<dbReference type="InterPro" id="IPR013762">
    <property type="entry name" value="Integrase-like_cat_sf"/>
</dbReference>
<name>A0ABU5N7T7_9MICO</name>
<reference evidence="2 3" key="1">
    <citation type="submission" date="2023-10" db="EMBL/GenBank/DDBJ databases">
        <title>Microbacterium xanthum sp. nov., isolated from seaweed.</title>
        <authorList>
            <person name="Lee S.D."/>
        </authorList>
    </citation>
    <scope>NUCLEOTIDE SEQUENCE [LARGE SCALE GENOMIC DNA]</scope>
    <source>
        <strain evidence="2 3">KCTC 19124</strain>
    </source>
</reference>
<keyword evidence="3" id="KW-1185">Reference proteome</keyword>
<protein>
    <recommendedName>
        <fullName evidence="4">Integrase</fullName>
    </recommendedName>
</protein>
<dbReference type="SUPFAM" id="SSF56349">
    <property type="entry name" value="DNA breaking-rejoining enzymes"/>
    <property type="match status" value="1"/>
</dbReference>
<dbReference type="EMBL" id="JAWJYN010000002">
    <property type="protein sequence ID" value="MDZ8162160.1"/>
    <property type="molecule type" value="Genomic_DNA"/>
</dbReference>
<dbReference type="RefSeq" id="WP_194424642.1">
    <property type="nucleotide sequence ID" value="NZ_BAAAPT010000002.1"/>
</dbReference>
<keyword evidence="1" id="KW-0233">DNA recombination</keyword>
<dbReference type="Proteomes" id="UP001291912">
    <property type="component" value="Unassembled WGS sequence"/>
</dbReference>
<organism evidence="2 3">
    <name type="scientific">Microbacterium aquimaris</name>
    <dbReference type="NCBI Taxonomy" id="459816"/>
    <lineage>
        <taxon>Bacteria</taxon>
        <taxon>Bacillati</taxon>
        <taxon>Actinomycetota</taxon>
        <taxon>Actinomycetes</taxon>
        <taxon>Micrococcales</taxon>
        <taxon>Microbacteriaceae</taxon>
        <taxon>Microbacterium</taxon>
    </lineage>
</organism>
<evidence type="ECO:0000313" key="2">
    <source>
        <dbReference type="EMBL" id="MDZ8162160.1"/>
    </source>
</evidence>
<dbReference type="Gene3D" id="1.10.443.10">
    <property type="entry name" value="Intergrase catalytic core"/>
    <property type="match status" value="1"/>
</dbReference>
<gene>
    <name evidence="2" type="ORF">R2Q92_09930</name>
</gene>